<dbReference type="InterPro" id="IPR000914">
    <property type="entry name" value="SBP_5_dom"/>
</dbReference>
<evidence type="ECO:0000313" key="5">
    <source>
        <dbReference type="EMBL" id="MPM31159.1"/>
    </source>
</evidence>
<sequence>MVKVEKGEANMVQVPESDVARMSKLPNLNVNRYVGNVFDCVLWNTKTSFFSDKKVRQAMTHAINKNAIVSGIYKGNGKPAVGSVVPALPFYNKNAKDYKYSIATAKKLLDEAGWKVGKDGIREKNGKKFKITMLTNKGNIMREKLIVEVQRQLRQVGIVVEPRIIEWNTFITQYLETGNFDAYVGGFTTGLDADHRAFYYSDPAVGILNRGGYSNPSADKIMDEIVITTDMKKQKELMFKLQEIVAEDQPMTFIIYRTQAIALNKNVKNAEFYDLLNWHNPEKCWVE</sequence>
<gene>
    <name evidence="5" type="primary">appA_16</name>
    <name evidence="5" type="ORF">SDC9_77713</name>
</gene>
<dbReference type="FunFam" id="3.10.105.10:FF:000006">
    <property type="entry name" value="Peptide ABC transporter substrate-binding protein"/>
    <property type="match status" value="1"/>
</dbReference>
<evidence type="ECO:0000256" key="1">
    <source>
        <dbReference type="ARBA" id="ARBA00005695"/>
    </source>
</evidence>
<dbReference type="InterPro" id="IPR039424">
    <property type="entry name" value="SBP_5"/>
</dbReference>
<dbReference type="PANTHER" id="PTHR30290:SF9">
    <property type="entry name" value="OLIGOPEPTIDE-BINDING PROTEIN APPA"/>
    <property type="match status" value="1"/>
</dbReference>
<keyword evidence="3" id="KW-0732">Signal</keyword>
<dbReference type="Pfam" id="PF00496">
    <property type="entry name" value="SBP_bac_5"/>
    <property type="match status" value="1"/>
</dbReference>
<dbReference type="PANTHER" id="PTHR30290">
    <property type="entry name" value="PERIPLASMIC BINDING COMPONENT OF ABC TRANSPORTER"/>
    <property type="match status" value="1"/>
</dbReference>
<comment type="caution">
    <text evidence="5">The sequence shown here is derived from an EMBL/GenBank/DDBJ whole genome shotgun (WGS) entry which is preliminary data.</text>
</comment>
<comment type="similarity">
    <text evidence="1">Belongs to the bacterial solute-binding protein 5 family.</text>
</comment>
<organism evidence="5">
    <name type="scientific">bioreactor metagenome</name>
    <dbReference type="NCBI Taxonomy" id="1076179"/>
    <lineage>
        <taxon>unclassified sequences</taxon>
        <taxon>metagenomes</taxon>
        <taxon>ecological metagenomes</taxon>
    </lineage>
</organism>
<reference evidence="5" key="1">
    <citation type="submission" date="2019-08" db="EMBL/GenBank/DDBJ databases">
        <authorList>
            <person name="Kucharzyk K."/>
            <person name="Murdoch R.W."/>
            <person name="Higgins S."/>
            <person name="Loffler F."/>
        </authorList>
    </citation>
    <scope>NUCLEOTIDE SEQUENCE</scope>
</reference>
<accession>A0A644YS58</accession>
<evidence type="ECO:0000259" key="4">
    <source>
        <dbReference type="Pfam" id="PF00496"/>
    </source>
</evidence>
<dbReference type="AlphaFoldDB" id="A0A644YS58"/>
<dbReference type="EMBL" id="VSSQ01005994">
    <property type="protein sequence ID" value="MPM31159.1"/>
    <property type="molecule type" value="Genomic_DNA"/>
</dbReference>
<protein>
    <submittedName>
        <fullName evidence="5">Oligopeptide-binding protein AppA</fullName>
    </submittedName>
</protein>
<evidence type="ECO:0000256" key="3">
    <source>
        <dbReference type="ARBA" id="ARBA00022729"/>
    </source>
</evidence>
<dbReference type="GO" id="GO:1904680">
    <property type="term" value="F:peptide transmembrane transporter activity"/>
    <property type="evidence" value="ECO:0007669"/>
    <property type="project" value="TreeGrafter"/>
</dbReference>
<feature type="domain" description="Solute-binding protein family 5" evidence="4">
    <location>
        <begin position="3"/>
        <end position="200"/>
    </location>
</feature>
<dbReference type="Gene3D" id="3.40.190.10">
    <property type="entry name" value="Periplasmic binding protein-like II"/>
    <property type="match status" value="1"/>
</dbReference>
<dbReference type="GO" id="GO:0015833">
    <property type="term" value="P:peptide transport"/>
    <property type="evidence" value="ECO:0007669"/>
    <property type="project" value="TreeGrafter"/>
</dbReference>
<evidence type="ECO:0000256" key="2">
    <source>
        <dbReference type="ARBA" id="ARBA00022448"/>
    </source>
</evidence>
<dbReference type="SUPFAM" id="SSF53850">
    <property type="entry name" value="Periplasmic binding protein-like II"/>
    <property type="match status" value="1"/>
</dbReference>
<keyword evidence="2" id="KW-0813">Transport</keyword>
<proteinExistence type="inferred from homology"/>
<name>A0A644YS58_9ZZZZ</name>
<dbReference type="Gene3D" id="3.10.105.10">
    <property type="entry name" value="Dipeptide-binding Protein, Domain 3"/>
    <property type="match status" value="1"/>
</dbReference>